<evidence type="ECO:0000313" key="2">
    <source>
        <dbReference type="Proteomes" id="UP001456344"/>
    </source>
</evidence>
<sequence length="322" mass="37114">MTMHPIELAETHVGPSMLRRLAAAWPKRATIRTDMAGVVNPGDYDPSLLDYPLHLMPFSEHPRFLEASEEQRLLVNTLAWIAYNERVIAAEEHVANPTFEKLAHGVFPGVDRYEVKEVVQQSHIDEVWHTYMHMMAMQRTREAREISLEKSFVEPVTNRRLYALAESMDEQWQRDLLYLMWTVVGEVSINAFLDLLAGDKSIQPMHALIARLHARDEAAHGPVLAELMKEIYPKLEPERQEFFIRYLPEAITAFGAEDYELWPQVLRFAGIEHVDEIIADCRAEEDGEVMMNDFATVQRLLRDLGIEDKVKYRFVTAKGGVK</sequence>
<evidence type="ECO:0000313" key="1">
    <source>
        <dbReference type="EMBL" id="WYW17585.1"/>
    </source>
</evidence>
<name>A0ACD5BIQ6_9PSEU</name>
<organism evidence="1 2">
    <name type="scientific">Amycolatopsis coloradensis</name>
    <dbReference type="NCBI Taxonomy" id="76021"/>
    <lineage>
        <taxon>Bacteria</taxon>
        <taxon>Bacillati</taxon>
        <taxon>Actinomycetota</taxon>
        <taxon>Actinomycetes</taxon>
        <taxon>Pseudonocardiales</taxon>
        <taxon>Pseudonocardiaceae</taxon>
        <taxon>Amycolatopsis</taxon>
    </lineage>
</organism>
<keyword evidence="2" id="KW-1185">Reference proteome</keyword>
<dbReference type="EMBL" id="CP150484">
    <property type="protein sequence ID" value="WYW17585.1"/>
    <property type="molecule type" value="Genomic_DNA"/>
</dbReference>
<gene>
    <name evidence="1" type="ORF">LCL61_18720</name>
</gene>
<reference evidence="1" key="1">
    <citation type="submission" date="2023-10" db="EMBL/GenBank/DDBJ databases">
        <title>Whole genome sequencing of actinobacterial strain Amycolatopsis sp. (BCA-696) identifies the underlying plant growth-promoting genes.</title>
        <authorList>
            <person name="Gandham P."/>
            <person name="Vadla N."/>
            <person name="Saji A."/>
            <person name="Srinivas V."/>
            <person name="Ruperao P."/>
            <person name="Selvanayagam S."/>
            <person name="Saxena R.K."/>
            <person name="Rathore A."/>
            <person name="Gopalakrishnan S."/>
            <person name="Thakur V."/>
        </authorList>
    </citation>
    <scope>NUCLEOTIDE SEQUENCE</scope>
    <source>
        <strain evidence="1">BCA-696</strain>
    </source>
</reference>
<accession>A0ACD5BIQ6</accession>
<dbReference type="Proteomes" id="UP001456344">
    <property type="component" value="Chromosome"/>
</dbReference>
<proteinExistence type="predicted"/>
<protein>
    <submittedName>
        <fullName evidence="1">Diiron oxygenase</fullName>
    </submittedName>
</protein>